<organism evidence="1">
    <name type="scientific">hydrothermal vent metagenome</name>
    <dbReference type="NCBI Taxonomy" id="652676"/>
    <lineage>
        <taxon>unclassified sequences</taxon>
        <taxon>metagenomes</taxon>
        <taxon>ecological metagenomes</taxon>
    </lineage>
</organism>
<evidence type="ECO:0000313" key="1">
    <source>
        <dbReference type="EMBL" id="VAX41090.1"/>
    </source>
</evidence>
<name>A0A3B1DZF2_9ZZZZ</name>
<protein>
    <submittedName>
        <fullName evidence="1">Uncharacterized protein</fullName>
    </submittedName>
</protein>
<accession>A0A3B1DZF2</accession>
<reference evidence="1" key="1">
    <citation type="submission" date="2018-06" db="EMBL/GenBank/DDBJ databases">
        <authorList>
            <person name="Zhirakovskaya E."/>
        </authorList>
    </citation>
    <scope>NUCLEOTIDE SEQUENCE</scope>
</reference>
<dbReference type="AlphaFoldDB" id="A0A3B1DZF2"/>
<gene>
    <name evidence="1" type="ORF">MNBD_PLANCTO03-396</name>
</gene>
<feature type="non-terminal residue" evidence="1">
    <location>
        <position position="128"/>
    </location>
</feature>
<dbReference type="EMBL" id="UOGK01000488">
    <property type="protein sequence ID" value="VAX41090.1"/>
    <property type="molecule type" value="Genomic_DNA"/>
</dbReference>
<proteinExistence type="predicted"/>
<sequence>MESVLGINQIDDLMERACLHIAAAEYFEAERLSVRSLRAARANLDFERMARIVLPLQEARRQLREAAWDVGVVALVRSRQDIPKPLVSGCYLLMPPMIGRDGTNLRETLSRRHTPASVLTREPLTRTG</sequence>